<comment type="caution">
    <text evidence="1">The sequence shown here is derived from an EMBL/GenBank/DDBJ whole genome shotgun (WGS) entry which is preliminary data.</text>
</comment>
<dbReference type="AlphaFoldDB" id="A0A9N9HBA2"/>
<feature type="non-terminal residue" evidence="1">
    <location>
        <position position="1"/>
    </location>
</feature>
<dbReference type="OrthoDB" id="2444819at2759"/>
<reference evidence="1" key="1">
    <citation type="submission" date="2021-06" db="EMBL/GenBank/DDBJ databases">
        <authorList>
            <person name="Kallberg Y."/>
            <person name="Tangrot J."/>
            <person name="Rosling A."/>
        </authorList>
    </citation>
    <scope>NUCLEOTIDE SEQUENCE</scope>
    <source>
        <strain evidence="1">FL130A</strain>
    </source>
</reference>
<proteinExistence type="predicted"/>
<accession>A0A9N9HBA2</accession>
<keyword evidence="2" id="KW-1185">Reference proteome</keyword>
<name>A0A9N9HBA2_9GLOM</name>
<protein>
    <submittedName>
        <fullName evidence="1">3548_t:CDS:1</fullName>
    </submittedName>
</protein>
<gene>
    <name evidence="1" type="ORF">ALEPTO_LOCUS10681</name>
</gene>
<sequence length="51" mass="5992">ISTNRLAQAEDSLQIIKNRFCKLQQDLALKEDYIKYLEKEILIRDGDLDPL</sequence>
<dbReference type="EMBL" id="CAJVPS010012868">
    <property type="protein sequence ID" value="CAG8673880.1"/>
    <property type="molecule type" value="Genomic_DNA"/>
</dbReference>
<evidence type="ECO:0000313" key="1">
    <source>
        <dbReference type="EMBL" id="CAG8673880.1"/>
    </source>
</evidence>
<dbReference type="Proteomes" id="UP000789508">
    <property type="component" value="Unassembled WGS sequence"/>
</dbReference>
<organism evidence="1 2">
    <name type="scientific">Ambispora leptoticha</name>
    <dbReference type="NCBI Taxonomy" id="144679"/>
    <lineage>
        <taxon>Eukaryota</taxon>
        <taxon>Fungi</taxon>
        <taxon>Fungi incertae sedis</taxon>
        <taxon>Mucoromycota</taxon>
        <taxon>Glomeromycotina</taxon>
        <taxon>Glomeromycetes</taxon>
        <taxon>Archaeosporales</taxon>
        <taxon>Ambisporaceae</taxon>
        <taxon>Ambispora</taxon>
    </lineage>
</organism>
<evidence type="ECO:0000313" key="2">
    <source>
        <dbReference type="Proteomes" id="UP000789508"/>
    </source>
</evidence>